<dbReference type="InterPro" id="IPR040632">
    <property type="entry name" value="Sulfotransfer_4"/>
</dbReference>
<comment type="caution">
    <text evidence="1">The sequence shown here is derived from an EMBL/GenBank/DDBJ whole genome shotgun (WGS) entry which is preliminary data.</text>
</comment>
<evidence type="ECO:0000313" key="1">
    <source>
        <dbReference type="EMBL" id="KAG2204751.1"/>
    </source>
</evidence>
<dbReference type="SUPFAM" id="SSF52540">
    <property type="entry name" value="P-loop containing nucleoside triphosphate hydrolases"/>
    <property type="match status" value="1"/>
</dbReference>
<organism evidence="1 2">
    <name type="scientific">Mucor plumbeus</name>
    <dbReference type="NCBI Taxonomy" id="97098"/>
    <lineage>
        <taxon>Eukaryota</taxon>
        <taxon>Fungi</taxon>
        <taxon>Fungi incertae sedis</taxon>
        <taxon>Mucoromycota</taxon>
        <taxon>Mucoromycotina</taxon>
        <taxon>Mucoromycetes</taxon>
        <taxon>Mucorales</taxon>
        <taxon>Mucorineae</taxon>
        <taxon>Mucoraceae</taxon>
        <taxon>Mucor</taxon>
    </lineage>
</organism>
<dbReference type="Gene3D" id="3.40.50.300">
    <property type="entry name" value="P-loop containing nucleotide triphosphate hydrolases"/>
    <property type="match status" value="1"/>
</dbReference>
<dbReference type="Pfam" id="PF17784">
    <property type="entry name" value="Sulfotransfer_4"/>
    <property type="match status" value="1"/>
</dbReference>
<evidence type="ECO:0000313" key="2">
    <source>
        <dbReference type="Proteomes" id="UP000650833"/>
    </source>
</evidence>
<dbReference type="PANTHER" id="PTHR36978">
    <property type="entry name" value="P-LOOP CONTAINING NUCLEOTIDE TRIPHOSPHATE HYDROLASE"/>
    <property type="match status" value="1"/>
</dbReference>
<dbReference type="PANTHER" id="PTHR36978:SF4">
    <property type="entry name" value="P-LOOP CONTAINING NUCLEOSIDE TRIPHOSPHATE HYDROLASE PROTEIN"/>
    <property type="match status" value="1"/>
</dbReference>
<dbReference type="EMBL" id="JAEPRC010000190">
    <property type="protein sequence ID" value="KAG2204751.1"/>
    <property type="molecule type" value="Genomic_DNA"/>
</dbReference>
<evidence type="ECO:0008006" key="3">
    <source>
        <dbReference type="Google" id="ProtNLM"/>
    </source>
</evidence>
<protein>
    <recommendedName>
        <fullName evidence="3">P-loop containing nucleoside triphosphate hydrolase protein</fullName>
    </recommendedName>
</protein>
<accession>A0A8H7R7X3</accession>
<reference evidence="1" key="1">
    <citation type="submission" date="2020-12" db="EMBL/GenBank/DDBJ databases">
        <title>Metabolic potential, ecology and presence of endohyphal bacteria is reflected in genomic diversity of Mucoromycotina.</title>
        <authorList>
            <person name="Muszewska A."/>
            <person name="Okrasinska A."/>
            <person name="Steczkiewicz K."/>
            <person name="Drgas O."/>
            <person name="Orlowska M."/>
            <person name="Perlinska-Lenart U."/>
            <person name="Aleksandrzak-Piekarczyk T."/>
            <person name="Szatraj K."/>
            <person name="Zielenkiewicz U."/>
            <person name="Pilsyk S."/>
            <person name="Malc E."/>
            <person name="Mieczkowski P."/>
            <person name="Kruszewska J.S."/>
            <person name="Biernat P."/>
            <person name="Pawlowska J."/>
        </authorList>
    </citation>
    <scope>NUCLEOTIDE SEQUENCE</scope>
    <source>
        <strain evidence="1">CBS 226.32</strain>
    </source>
</reference>
<name>A0A8H7R7X3_9FUNG</name>
<sequence>MAPLEVVGAGFGRTGTDSLRTALNILGYKTHHMKSFREEPELNNPDDFYNAYHNREQADWDHIYRGYSAAVDWPTAAFWFDLHSKYPGSKVILTVRDADSWYKSTKNTIASYQQHRNNQNDSSNPRYKIARMAQVTCMDGRLKNTEAFAREEETKQIFLDHNEVVKRIVSADRLLIMELGEGWDRLCAFLGKDVPNEPYPNVNSTVEHQQFKAERERIAAADSHP</sequence>
<dbReference type="OrthoDB" id="408152at2759"/>
<gene>
    <name evidence="1" type="ORF">INT46_008334</name>
</gene>
<keyword evidence="2" id="KW-1185">Reference proteome</keyword>
<dbReference type="AlphaFoldDB" id="A0A8H7R7X3"/>
<dbReference type="Proteomes" id="UP000650833">
    <property type="component" value="Unassembled WGS sequence"/>
</dbReference>
<dbReference type="InterPro" id="IPR027417">
    <property type="entry name" value="P-loop_NTPase"/>
</dbReference>
<proteinExistence type="predicted"/>